<dbReference type="Pfam" id="PF01729">
    <property type="entry name" value="QRPTase_C"/>
    <property type="match status" value="1"/>
</dbReference>
<dbReference type="GO" id="GO:0009435">
    <property type="term" value="P:NAD+ biosynthetic process"/>
    <property type="evidence" value="ECO:0007669"/>
    <property type="project" value="UniProtKB-UniPathway"/>
</dbReference>
<evidence type="ECO:0000256" key="1">
    <source>
        <dbReference type="ARBA" id="ARBA00003237"/>
    </source>
</evidence>
<organism evidence="13 14">
    <name type="scientific">Streptohalobacillus salinus</name>
    <dbReference type="NCBI Taxonomy" id="621096"/>
    <lineage>
        <taxon>Bacteria</taxon>
        <taxon>Bacillati</taxon>
        <taxon>Bacillota</taxon>
        <taxon>Bacilli</taxon>
        <taxon>Bacillales</taxon>
        <taxon>Bacillaceae</taxon>
        <taxon>Streptohalobacillus</taxon>
    </lineage>
</organism>
<dbReference type="GO" id="GO:0004514">
    <property type="term" value="F:nicotinate-nucleotide diphosphorylase (carboxylating) activity"/>
    <property type="evidence" value="ECO:0007669"/>
    <property type="project" value="UniProtKB-EC"/>
</dbReference>
<dbReference type="EMBL" id="QJJR01000005">
    <property type="protein sequence ID" value="PXW91408.1"/>
    <property type="molecule type" value="Genomic_DNA"/>
</dbReference>
<dbReference type="Pfam" id="PF02749">
    <property type="entry name" value="QRPTase_N"/>
    <property type="match status" value="1"/>
</dbReference>
<keyword evidence="14" id="KW-1185">Reference proteome</keyword>
<evidence type="ECO:0000256" key="8">
    <source>
        <dbReference type="ARBA" id="ARBA00033102"/>
    </source>
</evidence>
<dbReference type="Proteomes" id="UP000247922">
    <property type="component" value="Unassembled WGS sequence"/>
</dbReference>
<comment type="similarity">
    <text evidence="3 10">Belongs to the NadC/ModD family.</text>
</comment>
<evidence type="ECO:0000259" key="11">
    <source>
        <dbReference type="Pfam" id="PF01729"/>
    </source>
</evidence>
<evidence type="ECO:0000259" key="12">
    <source>
        <dbReference type="Pfam" id="PF02749"/>
    </source>
</evidence>
<dbReference type="GO" id="GO:0005737">
    <property type="term" value="C:cytoplasm"/>
    <property type="evidence" value="ECO:0007669"/>
    <property type="project" value="TreeGrafter"/>
</dbReference>
<gene>
    <name evidence="13" type="ORF">DES38_10527</name>
</gene>
<reference evidence="13 14" key="1">
    <citation type="submission" date="2018-05" db="EMBL/GenBank/DDBJ databases">
        <title>Genomic Encyclopedia of Type Strains, Phase IV (KMG-IV): sequencing the most valuable type-strain genomes for metagenomic binning, comparative biology and taxonomic classification.</title>
        <authorList>
            <person name="Goeker M."/>
        </authorList>
    </citation>
    <scope>NUCLEOTIDE SEQUENCE [LARGE SCALE GENOMIC DNA]</scope>
    <source>
        <strain evidence="13 14">DSM 22440</strain>
    </source>
</reference>
<dbReference type="SUPFAM" id="SSF51690">
    <property type="entry name" value="Nicotinate/Quinolinate PRTase C-terminal domain-like"/>
    <property type="match status" value="1"/>
</dbReference>
<dbReference type="InterPro" id="IPR013785">
    <property type="entry name" value="Aldolase_TIM"/>
</dbReference>
<dbReference type="Gene3D" id="3.20.20.70">
    <property type="entry name" value="Aldolase class I"/>
    <property type="match status" value="1"/>
</dbReference>
<keyword evidence="6 10" id="KW-0328">Glycosyltransferase</keyword>
<dbReference type="OrthoDB" id="9782546at2"/>
<evidence type="ECO:0000256" key="5">
    <source>
        <dbReference type="ARBA" id="ARBA00022642"/>
    </source>
</evidence>
<feature type="domain" description="Quinolinate phosphoribosyl transferase N-terminal" evidence="12">
    <location>
        <begin position="24"/>
        <end position="106"/>
    </location>
</feature>
<dbReference type="SUPFAM" id="SSF54675">
    <property type="entry name" value="Nicotinate/Quinolinate PRTase N-terminal domain-like"/>
    <property type="match status" value="1"/>
</dbReference>
<dbReference type="InterPro" id="IPR004393">
    <property type="entry name" value="NadC"/>
</dbReference>
<dbReference type="PIRSF" id="PIRSF006250">
    <property type="entry name" value="NadC_ModD"/>
    <property type="match status" value="1"/>
</dbReference>
<comment type="catalytic activity">
    <reaction evidence="9">
        <text>nicotinate beta-D-ribonucleotide + CO2 + diphosphate = quinolinate + 5-phospho-alpha-D-ribose 1-diphosphate + 2 H(+)</text>
        <dbReference type="Rhea" id="RHEA:12733"/>
        <dbReference type="ChEBI" id="CHEBI:15378"/>
        <dbReference type="ChEBI" id="CHEBI:16526"/>
        <dbReference type="ChEBI" id="CHEBI:29959"/>
        <dbReference type="ChEBI" id="CHEBI:33019"/>
        <dbReference type="ChEBI" id="CHEBI:57502"/>
        <dbReference type="ChEBI" id="CHEBI:58017"/>
        <dbReference type="EC" id="2.4.2.19"/>
    </reaction>
</comment>
<evidence type="ECO:0000313" key="13">
    <source>
        <dbReference type="EMBL" id="PXW91408.1"/>
    </source>
</evidence>
<dbReference type="PANTHER" id="PTHR32179">
    <property type="entry name" value="NICOTINATE-NUCLEOTIDE PYROPHOSPHORYLASE [CARBOXYLATING]"/>
    <property type="match status" value="1"/>
</dbReference>
<comment type="pathway">
    <text evidence="2">Cofactor biosynthesis; NAD(+) biosynthesis; nicotinate D-ribonucleotide from quinolinate: step 1/1.</text>
</comment>
<keyword evidence="5" id="KW-0662">Pyridine nucleotide biosynthesis</keyword>
<accession>A0A2V3WE91</accession>
<comment type="function">
    <text evidence="1">Involved in the catabolism of quinolinic acid (QA).</text>
</comment>
<dbReference type="NCBIfam" id="TIGR00078">
    <property type="entry name" value="nadC"/>
    <property type="match status" value="1"/>
</dbReference>
<dbReference type="InterPro" id="IPR036068">
    <property type="entry name" value="Nicotinate_pribotase-like_C"/>
</dbReference>
<dbReference type="InterPro" id="IPR027277">
    <property type="entry name" value="NadC/ModD"/>
</dbReference>
<dbReference type="AlphaFoldDB" id="A0A2V3WE91"/>
<evidence type="ECO:0000256" key="9">
    <source>
        <dbReference type="ARBA" id="ARBA00047445"/>
    </source>
</evidence>
<dbReference type="PANTHER" id="PTHR32179:SF3">
    <property type="entry name" value="NICOTINATE-NUCLEOTIDE PYROPHOSPHORYLASE [CARBOXYLATING]"/>
    <property type="match status" value="1"/>
</dbReference>
<dbReference type="FunFam" id="3.20.20.70:FF:000030">
    <property type="entry name" value="Nicotinate-nucleotide pyrophosphorylase, carboxylating"/>
    <property type="match status" value="1"/>
</dbReference>
<keyword evidence="7 10" id="KW-0808">Transferase</keyword>
<sequence>MNQLLLEDQLKQFFNEDIGYDDLSARIIPETKKGCARFLVKAPGTFCGKTIIETSYKLFGEPYAIRWYKQDGDRCVANEVICEVRAPYRLLLSTERVILNLIRHLSGIATATQQAVQVLEDSATKLVDTRKTTPGLRMLEKYAVTCGGGHNHRFALYDAVMLKENHLACFDSLAEAVNQSRNQVSHLTKIEVEIETRQQLKAAIEADVDVIMFDNLAPSTIAEWITDVPKTILTEASGTITLKNLHTYKTCGVNFISMGALTHSVKALDISLLIEEES</sequence>
<evidence type="ECO:0000256" key="7">
    <source>
        <dbReference type="ARBA" id="ARBA00022679"/>
    </source>
</evidence>
<proteinExistence type="inferred from homology"/>
<evidence type="ECO:0000256" key="3">
    <source>
        <dbReference type="ARBA" id="ARBA00009400"/>
    </source>
</evidence>
<dbReference type="InterPro" id="IPR002638">
    <property type="entry name" value="Quinolinate_PRibosylTrfase_C"/>
</dbReference>
<dbReference type="InterPro" id="IPR022412">
    <property type="entry name" value="Quinolinate_PRibosylTrfase_N"/>
</dbReference>
<evidence type="ECO:0000256" key="6">
    <source>
        <dbReference type="ARBA" id="ARBA00022676"/>
    </source>
</evidence>
<dbReference type="Gene3D" id="3.90.1170.20">
    <property type="entry name" value="Quinolinate phosphoribosyl transferase, N-terminal domain"/>
    <property type="match status" value="1"/>
</dbReference>
<comment type="caution">
    <text evidence="13">The sequence shown here is derived from an EMBL/GenBank/DDBJ whole genome shotgun (WGS) entry which is preliminary data.</text>
</comment>
<feature type="domain" description="Quinolinate phosphoribosyl transferase C-terminal" evidence="11">
    <location>
        <begin position="108"/>
        <end position="272"/>
    </location>
</feature>
<dbReference type="CDD" id="cd01572">
    <property type="entry name" value="QPRTase"/>
    <property type="match status" value="1"/>
</dbReference>
<name>A0A2V3WE91_9BACI</name>
<dbReference type="GO" id="GO:0034213">
    <property type="term" value="P:quinolinate catabolic process"/>
    <property type="evidence" value="ECO:0007669"/>
    <property type="project" value="TreeGrafter"/>
</dbReference>
<protein>
    <recommendedName>
        <fullName evidence="4">nicotinate-nucleotide diphosphorylase (carboxylating)</fullName>
        <ecNumber evidence="4">2.4.2.19</ecNumber>
    </recommendedName>
    <alternativeName>
        <fullName evidence="8">Quinolinate phosphoribosyltransferase [decarboxylating]</fullName>
    </alternativeName>
</protein>
<evidence type="ECO:0000256" key="10">
    <source>
        <dbReference type="PIRNR" id="PIRNR006250"/>
    </source>
</evidence>
<dbReference type="EC" id="2.4.2.19" evidence="4"/>
<dbReference type="UniPathway" id="UPA00253">
    <property type="reaction ID" value="UER00331"/>
</dbReference>
<evidence type="ECO:0000256" key="2">
    <source>
        <dbReference type="ARBA" id="ARBA00004893"/>
    </source>
</evidence>
<evidence type="ECO:0000256" key="4">
    <source>
        <dbReference type="ARBA" id="ARBA00011944"/>
    </source>
</evidence>
<dbReference type="InterPro" id="IPR037128">
    <property type="entry name" value="Quinolinate_PRibosylTase_N_sf"/>
</dbReference>
<evidence type="ECO:0000313" key="14">
    <source>
        <dbReference type="Proteomes" id="UP000247922"/>
    </source>
</evidence>
<dbReference type="RefSeq" id="WP_110251188.1">
    <property type="nucleotide sequence ID" value="NZ_QJJR01000005.1"/>
</dbReference>